<dbReference type="Proteomes" id="UP001575622">
    <property type="component" value="Unassembled WGS sequence"/>
</dbReference>
<accession>A0ABV4V092</accession>
<sequence>MNLLILGGTRFLGRALAETALERGHALTLFHRGQHSQDAFPQAEHIIGDRESGLELLQGRTWDAVIDTCGFVPRVVRSSVELLKDRVGHYTFISSVSVYEDLTRLHVKEDAPVAILSDASTEDVTQHYGALKALCEKAVEAAMPGRALHIRPGLIVGPHDYSDRFTYWPHRIAKGGEVLVPPKEGRIQVIDVRDLAAWVINLVEKRTVGTFHASGSDFTMEQLVDACARFSSRPAEFTWVTEPFLREQQVGQWIELPLWLQSDSLIGMFAMDNTKAFASGLTTRPLIDTVRDTLAWDRNRSPEEKRKAGLEPAREAELLRLWRSRDDAAFGPQ</sequence>
<organism evidence="2 3">
    <name type="scientific">Paenibacillus oleatilyticus</name>
    <dbReference type="NCBI Taxonomy" id="2594886"/>
    <lineage>
        <taxon>Bacteria</taxon>
        <taxon>Bacillati</taxon>
        <taxon>Bacillota</taxon>
        <taxon>Bacilli</taxon>
        <taxon>Bacillales</taxon>
        <taxon>Paenibacillaceae</taxon>
        <taxon>Paenibacillus</taxon>
    </lineage>
</organism>
<evidence type="ECO:0000313" key="3">
    <source>
        <dbReference type="Proteomes" id="UP001575622"/>
    </source>
</evidence>
<dbReference type="PANTHER" id="PTHR48079:SF6">
    <property type="entry name" value="NAD(P)-BINDING DOMAIN-CONTAINING PROTEIN-RELATED"/>
    <property type="match status" value="1"/>
</dbReference>
<dbReference type="InterPro" id="IPR036291">
    <property type="entry name" value="NAD(P)-bd_dom_sf"/>
</dbReference>
<comment type="caution">
    <text evidence="2">The sequence shown here is derived from an EMBL/GenBank/DDBJ whole genome shotgun (WGS) entry which is preliminary data.</text>
</comment>
<dbReference type="PANTHER" id="PTHR48079">
    <property type="entry name" value="PROTEIN YEEZ"/>
    <property type="match status" value="1"/>
</dbReference>
<evidence type="ECO:0000313" key="2">
    <source>
        <dbReference type="EMBL" id="MFB0843495.1"/>
    </source>
</evidence>
<reference evidence="2 3" key="1">
    <citation type="submission" date="2024-09" db="EMBL/GenBank/DDBJ databases">
        <authorList>
            <person name="Makale K.P.P."/>
            <person name="Makhzoum A."/>
            <person name="Rantong G."/>
            <person name="Rahube T.O."/>
        </authorList>
    </citation>
    <scope>NUCLEOTIDE SEQUENCE [LARGE SCALE GENOMIC DNA]</scope>
    <source>
        <strain evidence="2 3">KM_D13</strain>
    </source>
</reference>
<gene>
    <name evidence="2" type="ORF">ACEU3E_15045</name>
</gene>
<dbReference type="InterPro" id="IPR001509">
    <property type="entry name" value="Epimerase_deHydtase"/>
</dbReference>
<evidence type="ECO:0000259" key="1">
    <source>
        <dbReference type="Pfam" id="PF01370"/>
    </source>
</evidence>
<feature type="domain" description="NAD-dependent epimerase/dehydratase" evidence="1">
    <location>
        <begin position="4"/>
        <end position="205"/>
    </location>
</feature>
<dbReference type="Gene3D" id="3.40.50.720">
    <property type="entry name" value="NAD(P)-binding Rossmann-like Domain"/>
    <property type="match status" value="1"/>
</dbReference>
<proteinExistence type="predicted"/>
<dbReference type="Pfam" id="PF01370">
    <property type="entry name" value="Epimerase"/>
    <property type="match status" value="1"/>
</dbReference>
<name>A0ABV4V092_9BACL</name>
<dbReference type="InterPro" id="IPR051783">
    <property type="entry name" value="NAD(P)-dependent_oxidoreduct"/>
</dbReference>
<dbReference type="EMBL" id="JBHDLN010000006">
    <property type="protein sequence ID" value="MFB0843495.1"/>
    <property type="molecule type" value="Genomic_DNA"/>
</dbReference>
<keyword evidence="3" id="KW-1185">Reference proteome</keyword>
<dbReference type="RefSeq" id="WP_373952335.1">
    <property type="nucleotide sequence ID" value="NZ_JBHDLN010000006.1"/>
</dbReference>
<protein>
    <submittedName>
        <fullName evidence="2">NAD-dependent epimerase/dehydratase family protein</fullName>
    </submittedName>
</protein>
<dbReference type="SUPFAM" id="SSF51735">
    <property type="entry name" value="NAD(P)-binding Rossmann-fold domains"/>
    <property type="match status" value="1"/>
</dbReference>